<feature type="domain" description="UvrD-like helicase C-terminal" evidence="13">
    <location>
        <begin position="292"/>
        <end position="575"/>
    </location>
</feature>
<dbReference type="PANTHER" id="PTHR11070">
    <property type="entry name" value="UVRD / RECB / PCRA DNA HELICASE FAMILY MEMBER"/>
    <property type="match status" value="1"/>
</dbReference>
<evidence type="ECO:0000256" key="1">
    <source>
        <dbReference type="ARBA" id="ARBA00009922"/>
    </source>
</evidence>
<evidence type="ECO:0000256" key="9">
    <source>
        <dbReference type="ARBA" id="ARBA00034808"/>
    </source>
</evidence>
<keyword evidence="4 11" id="KW-0347">Helicase</keyword>
<dbReference type="Pfam" id="PF13361">
    <property type="entry name" value="UvrD_C"/>
    <property type="match status" value="1"/>
</dbReference>
<keyword evidence="7" id="KW-0413">Isomerase</keyword>
<dbReference type="Pfam" id="PF00580">
    <property type="entry name" value="UvrD-helicase"/>
    <property type="match status" value="1"/>
</dbReference>
<dbReference type="Gene3D" id="1.10.10.160">
    <property type="match status" value="1"/>
</dbReference>
<feature type="domain" description="UvrD-like helicase ATP-binding" evidence="12">
    <location>
        <begin position="9"/>
        <end position="291"/>
    </location>
</feature>
<dbReference type="PANTHER" id="PTHR11070:SF2">
    <property type="entry name" value="ATP-DEPENDENT DNA HELICASE SRS2"/>
    <property type="match status" value="1"/>
</dbReference>
<keyword evidence="6" id="KW-0238">DNA-binding</keyword>
<dbReference type="RefSeq" id="WP_270028042.1">
    <property type="nucleotide sequence ID" value="NZ_JAPDDP010000057.1"/>
</dbReference>
<keyword evidence="3 11" id="KW-0378">Hydrolase</keyword>
<evidence type="ECO:0000256" key="7">
    <source>
        <dbReference type="ARBA" id="ARBA00023235"/>
    </source>
</evidence>
<comment type="catalytic activity">
    <reaction evidence="10">
        <text>ATP + H2O = ADP + phosphate + H(+)</text>
        <dbReference type="Rhea" id="RHEA:13065"/>
        <dbReference type="ChEBI" id="CHEBI:15377"/>
        <dbReference type="ChEBI" id="CHEBI:15378"/>
        <dbReference type="ChEBI" id="CHEBI:30616"/>
        <dbReference type="ChEBI" id="CHEBI:43474"/>
        <dbReference type="ChEBI" id="CHEBI:456216"/>
        <dbReference type="EC" id="5.6.2.4"/>
    </reaction>
</comment>
<comment type="catalytic activity">
    <reaction evidence="8">
        <text>Couples ATP hydrolysis with the unwinding of duplex DNA by translocating in the 3'-5' direction.</text>
        <dbReference type="EC" id="5.6.2.4"/>
    </reaction>
</comment>
<dbReference type="AlphaFoldDB" id="A0A9X3NBZ3"/>
<evidence type="ECO:0000256" key="10">
    <source>
        <dbReference type="ARBA" id="ARBA00048988"/>
    </source>
</evidence>
<dbReference type="GO" id="GO:0016787">
    <property type="term" value="F:hydrolase activity"/>
    <property type="evidence" value="ECO:0007669"/>
    <property type="project" value="UniProtKB-UniRule"/>
</dbReference>
<evidence type="ECO:0000259" key="12">
    <source>
        <dbReference type="PROSITE" id="PS51198"/>
    </source>
</evidence>
<dbReference type="Gene3D" id="1.10.486.10">
    <property type="entry name" value="PCRA, domain 4"/>
    <property type="match status" value="1"/>
</dbReference>
<evidence type="ECO:0000256" key="2">
    <source>
        <dbReference type="ARBA" id="ARBA00022741"/>
    </source>
</evidence>
<keyword evidence="15" id="KW-1185">Reference proteome</keyword>
<dbReference type="PROSITE" id="PS51198">
    <property type="entry name" value="UVRD_HELICASE_ATP_BIND"/>
    <property type="match status" value="1"/>
</dbReference>
<dbReference type="SUPFAM" id="SSF52540">
    <property type="entry name" value="P-loop containing nucleoside triphosphate hydrolases"/>
    <property type="match status" value="1"/>
</dbReference>
<dbReference type="GO" id="GO:0043138">
    <property type="term" value="F:3'-5' DNA helicase activity"/>
    <property type="evidence" value="ECO:0007669"/>
    <property type="project" value="UniProtKB-EC"/>
</dbReference>
<evidence type="ECO:0000256" key="11">
    <source>
        <dbReference type="PROSITE-ProRule" id="PRU00560"/>
    </source>
</evidence>
<dbReference type="InterPro" id="IPR013986">
    <property type="entry name" value="DExx_box_DNA_helicase_dom_sf"/>
</dbReference>
<comment type="caution">
    <text evidence="14">The sequence shown here is derived from an EMBL/GenBank/DDBJ whole genome shotgun (WGS) entry which is preliminary data.</text>
</comment>
<comment type="similarity">
    <text evidence="1">Belongs to the helicase family. UvrD subfamily.</text>
</comment>
<dbReference type="EC" id="5.6.2.4" evidence="9"/>
<dbReference type="Gene3D" id="3.40.50.300">
    <property type="entry name" value="P-loop containing nucleotide triphosphate hydrolases"/>
    <property type="match status" value="2"/>
</dbReference>
<dbReference type="PROSITE" id="PS51217">
    <property type="entry name" value="UVRD_HELICASE_CTER"/>
    <property type="match status" value="1"/>
</dbReference>
<proteinExistence type="inferred from homology"/>
<feature type="binding site" evidence="11">
    <location>
        <begin position="30"/>
        <end position="37"/>
    </location>
    <ligand>
        <name>ATP</name>
        <dbReference type="ChEBI" id="CHEBI:30616"/>
    </ligand>
</feature>
<protein>
    <recommendedName>
        <fullName evidence="9">DNA 3'-5' helicase</fullName>
        <ecNumber evidence="9">5.6.2.4</ecNumber>
    </recommendedName>
</protein>
<reference evidence="14" key="1">
    <citation type="submission" date="2022-10" db="EMBL/GenBank/DDBJ databases">
        <title>The WGS of Solirubrobacter phytolaccae KCTC 29190.</title>
        <authorList>
            <person name="Jiang Z."/>
        </authorList>
    </citation>
    <scope>NUCLEOTIDE SEQUENCE</scope>
    <source>
        <strain evidence="14">KCTC 29190</strain>
    </source>
</reference>
<dbReference type="GO" id="GO:0003677">
    <property type="term" value="F:DNA binding"/>
    <property type="evidence" value="ECO:0007669"/>
    <property type="project" value="UniProtKB-KW"/>
</dbReference>
<dbReference type="GO" id="GO:0000725">
    <property type="term" value="P:recombinational repair"/>
    <property type="evidence" value="ECO:0007669"/>
    <property type="project" value="TreeGrafter"/>
</dbReference>
<gene>
    <name evidence="14" type="ORF">OJ997_25265</name>
</gene>
<organism evidence="14 15">
    <name type="scientific">Solirubrobacter phytolaccae</name>
    <dbReference type="NCBI Taxonomy" id="1404360"/>
    <lineage>
        <taxon>Bacteria</taxon>
        <taxon>Bacillati</taxon>
        <taxon>Actinomycetota</taxon>
        <taxon>Thermoleophilia</taxon>
        <taxon>Solirubrobacterales</taxon>
        <taxon>Solirubrobacteraceae</taxon>
        <taxon>Solirubrobacter</taxon>
    </lineage>
</organism>
<dbReference type="InterPro" id="IPR000212">
    <property type="entry name" value="DNA_helicase_UvrD/REP"/>
</dbReference>
<keyword evidence="5 11" id="KW-0067">ATP-binding</keyword>
<dbReference type="Proteomes" id="UP001147653">
    <property type="component" value="Unassembled WGS sequence"/>
</dbReference>
<dbReference type="InterPro" id="IPR027417">
    <property type="entry name" value="P-loop_NTPase"/>
</dbReference>
<evidence type="ECO:0000256" key="6">
    <source>
        <dbReference type="ARBA" id="ARBA00023125"/>
    </source>
</evidence>
<evidence type="ECO:0000259" key="13">
    <source>
        <dbReference type="PROSITE" id="PS51217"/>
    </source>
</evidence>
<evidence type="ECO:0000256" key="3">
    <source>
        <dbReference type="ARBA" id="ARBA00022801"/>
    </source>
</evidence>
<dbReference type="GO" id="GO:0005524">
    <property type="term" value="F:ATP binding"/>
    <property type="evidence" value="ECO:0007669"/>
    <property type="project" value="UniProtKB-UniRule"/>
</dbReference>
<name>A0A9X3NBZ3_9ACTN</name>
<evidence type="ECO:0000313" key="14">
    <source>
        <dbReference type="EMBL" id="MDA0183643.1"/>
    </source>
</evidence>
<evidence type="ECO:0000256" key="5">
    <source>
        <dbReference type="ARBA" id="ARBA00022840"/>
    </source>
</evidence>
<sequence>MGITVKQKRQAGAVQVAAAADDRDRVRLVAGPGTGKSYTIEERVVRLLNENADPKSVAAVSFTRASSQDLEKRVQAACERSNHGEAHIAVTTLHSLALRTLRAAGALAAYPVDPLVLDEWELTKLFDPEFARRANIGTVRRRREIREDHEAFWSTGQHTQRPAQRPPDPPISDAERVAFRAFHGPRTQLYACVLPGEIVQKCVQMLDAGTLDPIELLGIEHLIVDEFQDLNPMDLRFVYGLAELGATLFVAGDDDQSLYSFRYADPSGIQEFPDQFEVAGSHVLQHCFRCTPAVLASADALITQNAAPKRIPKDLVSLYADSEPRVNGTIQCWRYGSAAEEATFVALSCRRLIDAGMDPREIMVLVSNARALQWQLSAAFDKLDVPFEPPRETAFRDTDVGRAVMTVARIVSDRDDYVALRTLLELRSGVGIVTATAIADATIEHDLNYHDIFYEALPEDVFSPRAETALDQAREVCEVLLEWSSDDAVEDRAEALDHVIAMILGADATSSWRDEVEIVPAGTTIAELARFLSSEKDDERASILSAIHARLGNDLSPEESLPNRVRVMTMHGAKGLSATVVLIPGLEEQILPGETRARYPGQVLEAARMLYVSITRARLACLLSYANRRFINGQSTPHQASRFASHLGVRFSPGPEGVSTEWAGDAVRVSKDL</sequence>
<dbReference type="InterPro" id="IPR014017">
    <property type="entry name" value="DNA_helicase_UvrD-like_C"/>
</dbReference>
<evidence type="ECO:0000256" key="4">
    <source>
        <dbReference type="ARBA" id="ARBA00022806"/>
    </source>
</evidence>
<evidence type="ECO:0000313" key="15">
    <source>
        <dbReference type="Proteomes" id="UP001147653"/>
    </source>
</evidence>
<evidence type="ECO:0000256" key="8">
    <source>
        <dbReference type="ARBA" id="ARBA00034617"/>
    </source>
</evidence>
<dbReference type="EMBL" id="JAPDDP010000057">
    <property type="protein sequence ID" value="MDA0183643.1"/>
    <property type="molecule type" value="Genomic_DNA"/>
</dbReference>
<dbReference type="InterPro" id="IPR014016">
    <property type="entry name" value="UvrD-like_ATP-bd"/>
</dbReference>
<accession>A0A9X3NBZ3</accession>
<keyword evidence="2 11" id="KW-0547">Nucleotide-binding</keyword>